<proteinExistence type="inferred from homology"/>
<dbReference type="Proteomes" id="UP000801492">
    <property type="component" value="Unassembled WGS sequence"/>
</dbReference>
<reference evidence="9" key="1">
    <citation type="submission" date="2019-08" db="EMBL/GenBank/DDBJ databases">
        <title>The genome of the North American firefly Photinus pyralis.</title>
        <authorList>
            <consortium name="Photinus pyralis genome working group"/>
            <person name="Fallon T.R."/>
            <person name="Sander Lower S.E."/>
            <person name="Weng J.-K."/>
        </authorList>
    </citation>
    <scope>NUCLEOTIDE SEQUENCE</scope>
    <source>
        <strain evidence="9">TRF0915ILg1</strain>
        <tissue evidence="9">Whole body</tissue>
    </source>
</reference>
<accession>A0A8K0FYE4</accession>
<protein>
    <recommendedName>
        <fullName evidence="11">Anaphase-promoting complex subunit 1</fullName>
    </recommendedName>
</protein>
<keyword evidence="5" id="KW-0131">Cell cycle</keyword>
<keyword evidence="4" id="KW-0498">Mitosis</keyword>
<dbReference type="GO" id="GO:0051301">
    <property type="term" value="P:cell division"/>
    <property type="evidence" value="ECO:0007669"/>
    <property type="project" value="UniProtKB-KW"/>
</dbReference>
<dbReference type="OrthoDB" id="26401at2759"/>
<dbReference type="InterPro" id="IPR046794">
    <property type="entry name" value="Apc1_MidN"/>
</dbReference>
<dbReference type="InterPro" id="IPR048971">
    <property type="entry name" value="Apc1_3rd"/>
</dbReference>
<dbReference type="GO" id="GO:0007091">
    <property type="term" value="P:metaphase/anaphase transition of mitotic cell cycle"/>
    <property type="evidence" value="ECO:0007669"/>
    <property type="project" value="TreeGrafter"/>
</dbReference>
<evidence type="ECO:0000256" key="5">
    <source>
        <dbReference type="ARBA" id="ARBA00023306"/>
    </source>
</evidence>
<dbReference type="EMBL" id="VTPC01091216">
    <property type="protein sequence ID" value="KAF2879178.1"/>
    <property type="molecule type" value="Genomic_DNA"/>
</dbReference>
<feature type="domain" description="Anaphase-promoting complex subunit 1 middle" evidence="7">
    <location>
        <begin position="462"/>
        <end position="771"/>
    </location>
</feature>
<dbReference type="GO" id="GO:0031145">
    <property type="term" value="P:anaphase-promoting complex-dependent catabolic process"/>
    <property type="evidence" value="ECO:0007669"/>
    <property type="project" value="TreeGrafter"/>
</dbReference>
<evidence type="ECO:0000259" key="8">
    <source>
        <dbReference type="Pfam" id="PF21282"/>
    </source>
</evidence>
<dbReference type="PANTHER" id="PTHR12827:SF3">
    <property type="entry name" value="ANAPHASE-PROMOTING COMPLEX SUBUNIT 1"/>
    <property type="match status" value="1"/>
</dbReference>
<evidence type="ECO:0008006" key="11">
    <source>
        <dbReference type="Google" id="ProtNLM"/>
    </source>
</evidence>
<dbReference type="InterPro" id="IPR011989">
    <property type="entry name" value="ARM-like"/>
</dbReference>
<dbReference type="GO" id="GO:0060090">
    <property type="term" value="F:molecular adaptor activity"/>
    <property type="evidence" value="ECO:0007669"/>
    <property type="project" value="TreeGrafter"/>
</dbReference>
<dbReference type="InterPro" id="IPR024990">
    <property type="entry name" value="Apc1"/>
</dbReference>
<dbReference type="PANTHER" id="PTHR12827">
    <property type="entry name" value="MEIOTIC CHECKPOINT REGULATOR TSG24 FAMILY MEMBER"/>
    <property type="match status" value="1"/>
</dbReference>
<name>A0A8K0FYE4_IGNLU</name>
<keyword evidence="10" id="KW-1185">Reference proteome</keyword>
<keyword evidence="2" id="KW-0132">Cell division</keyword>
<evidence type="ECO:0000256" key="3">
    <source>
        <dbReference type="ARBA" id="ARBA00022737"/>
    </source>
</evidence>
<evidence type="ECO:0000259" key="7">
    <source>
        <dbReference type="Pfam" id="PF20518"/>
    </source>
</evidence>
<feature type="region of interest" description="Disordered" evidence="6">
    <location>
        <begin position="93"/>
        <end position="121"/>
    </location>
</feature>
<evidence type="ECO:0000256" key="6">
    <source>
        <dbReference type="SAM" id="MobiDB-lite"/>
    </source>
</evidence>
<comment type="caution">
    <text evidence="9">The sequence shown here is derived from an EMBL/GenBank/DDBJ whole genome shotgun (WGS) entry which is preliminary data.</text>
</comment>
<gene>
    <name evidence="9" type="ORF">ILUMI_26996</name>
</gene>
<feature type="compositionally biased region" description="Polar residues" evidence="6">
    <location>
        <begin position="98"/>
        <end position="121"/>
    </location>
</feature>
<feature type="compositionally biased region" description="Polar residues" evidence="6">
    <location>
        <begin position="477"/>
        <end position="491"/>
    </location>
</feature>
<feature type="region of interest" description="Disordered" evidence="6">
    <location>
        <begin position="471"/>
        <end position="491"/>
    </location>
</feature>
<evidence type="ECO:0000256" key="2">
    <source>
        <dbReference type="ARBA" id="ARBA00022618"/>
    </source>
</evidence>
<comment type="similarity">
    <text evidence="1">Belongs to the APC1 family.</text>
</comment>
<organism evidence="9 10">
    <name type="scientific">Ignelater luminosus</name>
    <name type="common">Cucubano</name>
    <name type="synonym">Pyrophorus luminosus</name>
    <dbReference type="NCBI Taxonomy" id="2038154"/>
    <lineage>
        <taxon>Eukaryota</taxon>
        <taxon>Metazoa</taxon>
        <taxon>Ecdysozoa</taxon>
        <taxon>Arthropoda</taxon>
        <taxon>Hexapoda</taxon>
        <taxon>Insecta</taxon>
        <taxon>Pterygota</taxon>
        <taxon>Neoptera</taxon>
        <taxon>Endopterygota</taxon>
        <taxon>Coleoptera</taxon>
        <taxon>Polyphaga</taxon>
        <taxon>Elateriformia</taxon>
        <taxon>Elateroidea</taxon>
        <taxon>Elateridae</taxon>
        <taxon>Agrypninae</taxon>
        <taxon>Pyrophorini</taxon>
        <taxon>Ignelater</taxon>
    </lineage>
</organism>
<sequence length="1401" mass="156737">MAHPLDEVCPVAIRHESVRLIDDASLSIVFTSEKPSICMLYDKQTGQHSVYCIRKIRSDEWLEMSDKLSNSVSSMHNLSHRLKNRVSAWETTKGIPQHSGSPFVSRPNSGTSSNSHYQQQSRSLSPMATISRCQSPTVSPLLTGNPWLRSTRLHNSLRNLSTNTSINTNNTNLGTLEAYHSVNPLLCFDHVWTDTFTSQQETLNTGPASKVFLSDDLVGRWYLCYLIPSRSQLSIVHIEFLNINLPSFGILTSISAKDAISIPHLHMIAILEHSGNVVLYSGLTVVGKLHVGGVLAQHAPSPCIMRTLPQFNSPFPRRSTLLPHYGTPKGDPIFDEQILSPVLPIVSPSRNFNTNIPLQVDTFKICGIDPERPQLNGLRDAVEDRLTLQYSDNTFYRIVLPALASSTLVENCLNALRQTLQRDFAITLLTRWYAARNAPGPDDFSLVQEWNMFTALIYELLGYDNDQSSDMPLESPLTPSSAAKKQRPSSLGTDADWNSLLESDYHKHSSDQLSKILHLHTKVDKTVTFAKHSEIQVNTNSILFPCIRVIHYTLHLVYEELKLNIVRTEELPYLGQFLSKLACSLNLKEYVIYYWKDFPEHCSLNFTNPTSISSNNLKNTIQWSIMSEKPESIMEHIYNLLIDIEVSPFPYIFNVNERSKAIVQLCGVYIKGSKSSNNGICLDNLINFVSLPSSKIDPFSTPKSKIIDTTQDIAEKVVILMTEMGITSRDLDSFPSGINFLLHDALWQCRENPPADWSANAYNLLHRPDLAAQTEIVKKSKLEANTKKQIMACNSSSSPEVLPTIKQVDDTEQEDGMEDINSSLLKLRFPEDHRVLEARRLLQSSKPVPIALVQRPDVSDHDFIEEQEKHLYAICARTMALPVGRGMFTLRTATPVVTEPLPLPKLCLSGKAPPRGVTVELSHIEYPQNMQQWPLFHNGVANGLRISPDAHNIDSTWIIFNKPQISADMEYAGFLMALGLNGHLPNLTLLNTYYYLSKSNEMTSIGVLLGLAAAMRGRPNRVITRMLSIHVENLLPPTSMELDLPQNVQIAALLSVGLLYQASAHRHITEVLLAEIGRPPGPEMENSVDRESYSLAAGLALGLVTLKQGCRPSGLSDLNVPDNLHYYMVGGNKRPLEGPQKDKYKVPSFQIREGSTVNLDVTAPGATLALGLMYLGTSNKALADWMTPPETEYLLDFVRPDFLMLRILSKGLIMWDEIRPNRDWIENQIPETIRPFCMVKPSPLSSDVDYEAMNQAYCNIVAGACFAMGLKYAGSANHEAFTTLLHYCHMFTSLTAKSIAELAGKPTIETCLNVVLLSASMVTFRHLYVLAAEPRLVIPKDVITGRMCYAGLRVVHLDGSSSFLRGPCLIPDLNNLIKLSIEDDRYWSVIFERGRNWDQLL</sequence>
<feature type="domain" description="Anaphase-promoting complex subunit 1 beta-sandwich" evidence="8">
    <location>
        <begin position="1335"/>
        <end position="1400"/>
    </location>
</feature>
<evidence type="ECO:0000313" key="9">
    <source>
        <dbReference type="EMBL" id="KAF2879178.1"/>
    </source>
</evidence>
<dbReference type="Gene3D" id="1.25.10.10">
    <property type="entry name" value="Leucine-rich Repeat Variant"/>
    <property type="match status" value="1"/>
</dbReference>
<evidence type="ECO:0000256" key="1">
    <source>
        <dbReference type="ARBA" id="ARBA00010547"/>
    </source>
</evidence>
<evidence type="ECO:0000256" key="4">
    <source>
        <dbReference type="ARBA" id="ARBA00022776"/>
    </source>
</evidence>
<dbReference type="GO" id="GO:0005680">
    <property type="term" value="C:anaphase-promoting complex"/>
    <property type="evidence" value="ECO:0007669"/>
    <property type="project" value="InterPro"/>
</dbReference>
<dbReference type="Pfam" id="PF20518">
    <property type="entry name" value="Apc1_MidN"/>
    <property type="match status" value="1"/>
</dbReference>
<evidence type="ECO:0000313" key="10">
    <source>
        <dbReference type="Proteomes" id="UP000801492"/>
    </source>
</evidence>
<dbReference type="Pfam" id="PF21282">
    <property type="entry name" value="APC1_3rd"/>
    <property type="match status" value="1"/>
</dbReference>
<keyword evidence="3" id="KW-0677">Repeat</keyword>
<dbReference type="GO" id="GO:0070979">
    <property type="term" value="P:protein K11-linked ubiquitination"/>
    <property type="evidence" value="ECO:0007669"/>
    <property type="project" value="TreeGrafter"/>
</dbReference>